<dbReference type="EMBL" id="CAESAL010000011">
    <property type="protein sequence ID" value="CAB4335004.1"/>
    <property type="molecule type" value="Genomic_DNA"/>
</dbReference>
<protein>
    <submittedName>
        <fullName evidence="2">Unannotated protein</fullName>
    </submittedName>
</protein>
<dbReference type="InterPro" id="IPR018768">
    <property type="entry name" value="DUF2344"/>
</dbReference>
<evidence type="ECO:0000313" key="7">
    <source>
        <dbReference type="EMBL" id="CAB4810907.1"/>
    </source>
</evidence>
<dbReference type="EMBL" id="CAEUNJ010000101">
    <property type="protein sequence ID" value="CAB4372725.1"/>
    <property type="molecule type" value="Genomic_DNA"/>
</dbReference>
<evidence type="ECO:0000313" key="6">
    <source>
        <dbReference type="EMBL" id="CAB4724535.1"/>
    </source>
</evidence>
<name>A0A6J5YXQ1_9ZZZZ</name>
<dbReference type="NCBIfam" id="TIGR03936">
    <property type="entry name" value="sam_1_link_chp"/>
    <property type="match status" value="1"/>
</dbReference>
<evidence type="ECO:0000313" key="2">
    <source>
        <dbReference type="EMBL" id="CAB4335004.1"/>
    </source>
</evidence>
<reference evidence="2" key="1">
    <citation type="submission" date="2020-05" db="EMBL/GenBank/DDBJ databases">
        <authorList>
            <person name="Chiriac C."/>
            <person name="Salcher M."/>
            <person name="Ghai R."/>
            <person name="Kavagutti S V."/>
        </authorList>
    </citation>
    <scope>NUCLEOTIDE SEQUENCE</scope>
</reference>
<evidence type="ECO:0000313" key="5">
    <source>
        <dbReference type="EMBL" id="CAB4636239.1"/>
    </source>
</evidence>
<dbReference type="EMBL" id="CAEZXY010000145">
    <property type="protein sequence ID" value="CAB4724535.1"/>
    <property type="molecule type" value="Genomic_DNA"/>
</dbReference>
<organism evidence="2">
    <name type="scientific">freshwater metagenome</name>
    <dbReference type="NCBI Taxonomy" id="449393"/>
    <lineage>
        <taxon>unclassified sequences</taxon>
        <taxon>metagenomes</taxon>
        <taxon>ecological metagenomes</taxon>
    </lineage>
</organism>
<dbReference type="AlphaFoldDB" id="A0A6J5YXQ1"/>
<dbReference type="EMBL" id="CAEZVC010000164">
    <property type="protein sequence ID" value="CAB4636239.1"/>
    <property type="molecule type" value="Genomic_DNA"/>
</dbReference>
<dbReference type="EMBL" id="CAFBOK010000153">
    <property type="protein sequence ID" value="CAB4990522.1"/>
    <property type="molecule type" value="Genomic_DNA"/>
</dbReference>
<sequence length="243" mass="26962">MRIRVRYSKLGKIRFSSHRDMARCWERALRRAELPVSITEGFSPRPKVHFGLALSTSHESLGEYLDIDLQEPEGSSVDLGALPERLTPFLPQGVVVEDVSIIERSEMSLQEAVTVCTWLIEVPGVSPEQLEIDVRTMLDATTLPVIRERKGKKVNDDIRSGIIDLRVIGATPSDAPEQGAVLEAELATQPRSVRPAELLAAFDPLRNEGRVRRTHQWIITDGARREPIPAHATARAPAQAGAR</sequence>
<evidence type="ECO:0000313" key="8">
    <source>
        <dbReference type="EMBL" id="CAB4990522.1"/>
    </source>
</evidence>
<evidence type="ECO:0000313" key="9">
    <source>
        <dbReference type="EMBL" id="CAB5077895.1"/>
    </source>
</evidence>
<feature type="domain" description="DUF2344" evidence="1">
    <location>
        <begin position="2"/>
        <end position="194"/>
    </location>
</feature>
<evidence type="ECO:0000313" key="3">
    <source>
        <dbReference type="EMBL" id="CAB4372725.1"/>
    </source>
</evidence>
<dbReference type="Pfam" id="PF10105">
    <property type="entry name" value="DUF2344"/>
    <property type="match status" value="1"/>
</dbReference>
<evidence type="ECO:0000259" key="1">
    <source>
        <dbReference type="Pfam" id="PF10105"/>
    </source>
</evidence>
<accession>A0A6J5YXQ1</accession>
<evidence type="ECO:0000313" key="4">
    <source>
        <dbReference type="EMBL" id="CAB4591692.1"/>
    </source>
</evidence>
<dbReference type="EMBL" id="CAEZTY010000059">
    <property type="protein sequence ID" value="CAB4591692.1"/>
    <property type="molecule type" value="Genomic_DNA"/>
</dbReference>
<dbReference type="EMBL" id="CAFAAM010000159">
    <property type="protein sequence ID" value="CAB4810907.1"/>
    <property type="molecule type" value="Genomic_DNA"/>
</dbReference>
<dbReference type="EMBL" id="CAFBRD010000071">
    <property type="protein sequence ID" value="CAB5077895.1"/>
    <property type="molecule type" value="Genomic_DNA"/>
</dbReference>
<proteinExistence type="predicted"/>
<gene>
    <name evidence="4" type="ORF">UFOPK1762_01379</name>
    <name evidence="5" type="ORF">UFOPK1906_01791</name>
    <name evidence="6" type="ORF">UFOPK2624_01948</name>
    <name evidence="7" type="ORF">UFOPK3010_01144</name>
    <name evidence="2" type="ORF">UFOPK3331_00508</name>
    <name evidence="8" type="ORF">UFOPK3927_01274</name>
    <name evidence="3" type="ORF">UFOPK4201_01772</name>
    <name evidence="9" type="ORF">UFOPK4371_01222</name>
</gene>